<accession>A0A0F9W3I1</accession>
<dbReference type="AlphaFoldDB" id="A0A0F9W3I1"/>
<sequence>MARQMKPHEIEHMIQCLRICKDDGAREALRLLEQAPKVDERAENFLKVRVVDDLSHDMWILKPCGFLVWEIDL</sequence>
<protein>
    <submittedName>
        <fullName evidence="1">Uncharacterized protein</fullName>
    </submittedName>
</protein>
<name>A0A0F9W3I1_9ZZZZ</name>
<reference evidence="1" key="1">
    <citation type="journal article" date="2015" name="Nature">
        <title>Complex archaea that bridge the gap between prokaryotes and eukaryotes.</title>
        <authorList>
            <person name="Spang A."/>
            <person name="Saw J.H."/>
            <person name="Jorgensen S.L."/>
            <person name="Zaremba-Niedzwiedzka K."/>
            <person name="Martijn J."/>
            <person name="Lind A.E."/>
            <person name="van Eijk R."/>
            <person name="Schleper C."/>
            <person name="Guy L."/>
            <person name="Ettema T.J."/>
        </authorList>
    </citation>
    <scope>NUCLEOTIDE SEQUENCE</scope>
</reference>
<proteinExistence type="predicted"/>
<gene>
    <name evidence="1" type="ORF">LCGC14_0332100</name>
</gene>
<organism evidence="1">
    <name type="scientific">marine sediment metagenome</name>
    <dbReference type="NCBI Taxonomy" id="412755"/>
    <lineage>
        <taxon>unclassified sequences</taxon>
        <taxon>metagenomes</taxon>
        <taxon>ecological metagenomes</taxon>
    </lineage>
</organism>
<evidence type="ECO:0000313" key="1">
    <source>
        <dbReference type="EMBL" id="KKN80241.1"/>
    </source>
</evidence>
<dbReference type="EMBL" id="LAZR01000234">
    <property type="protein sequence ID" value="KKN80241.1"/>
    <property type="molecule type" value="Genomic_DNA"/>
</dbReference>
<comment type="caution">
    <text evidence="1">The sequence shown here is derived from an EMBL/GenBank/DDBJ whole genome shotgun (WGS) entry which is preliminary data.</text>
</comment>